<dbReference type="Pfam" id="PF00440">
    <property type="entry name" value="TetR_N"/>
    <property type="match status" value="1"/>
</dbReference>
<feature type="domain" description="HTH tetR-type" evidence="5">
    <location>
        <begin position="6"/>
        <end position="65"/>
    </location>
</feature>
<dbReference type="InterPro" id="IPR009057">
    <property type="entry name" value="Homeodomain-like_sf"/>
</dbReference>
<evidence type="ECO:0000256" key="2">
    <source>
        <dbReference type="ARBA" id="ARBA00023125"/>
    </source>
</evidence>
<organism evidence="6 7">
    <name type="scientific">Longimycelium tulufanense</name>
    <dbReference type="NCBI Taxonomy" id="907463"/>
    <lineage>
        <taxon>Bacteria</taxon>
        <taxon>Bacillati</taxon>
        <taxon>Actinomycetota</taxon>
        <taxon>Actinomycetes</taxon>
        <taxon>Pseudonocardiales</taxon>
        <taxon>Pseudonocardiaceae</taxon>
        <taxon>Longimycelium</taxon>
    </lineage>
</organism>
<dbReference type="InterPro" id="IPR036271">
    <property type="entry name" value="Tet_transcr_reg_TetR-rel_C_sf"/>
</dbReference>
<proteinExistence type="predicted"/>
<name>A0A8J3CLF1_9PSEU</name>
<evidence type="ECO:0000256" key="3">
    <source>
        <dbReference type="ARBA" id="ARBA00023163"/>
    </source>
</evidence>
<gene>
    <name evidence="6" type="ORF">GCM10012275_64410</name>
</gene>
<comment type="caution">
    <text evidence="6">The sequence shown here is derived from an EMBL/GenBank/DDBJ whole genome shotgun (WGS) entry which is preliminary data.</text>
</comment>
<dbReference type="GO" id="GO:0003700">
    <property type="term" value="F:DNA-binding transcription factor activity"/>
    <property type="evidence" value="ECO:0007669"/>
    <property type="project" value="TreeGrafter"/>
</dbReference>
<dbReference type="PANTHER" id="PTHR30055">
    <property type="entry name" value="HTH-TYPE TRANSCRIPTIONAL REGULATOR RUTR"/>
    <property type="match status" value="1"/>
</dbReference>
<keyword evidence="7" id="KW-1185">Reference proteome</keyword>
<evidence type="ECO:0000256" key="4">
    <source>
        <dbReference type="PROSITE-ProRule" id="PRU00335"/>
    </source>
</evidence>
<sequence>MARPRKISDERLLEATTVVVGRVGPGYTLAQVAEEAGVAPATLVQRFGSKHGLQQALSRSVSAVVIDRLRSAAASADDPLDALRVALLTWYDWADSPTEAGNHIAALGVDLVDPDLRDLLADHFVAVEGELAALVRRATAAGELPAAPGVPVATRILTALVHGTILNWSVRARGSLRNRLRRDLDVILDAWRRKSTMDTGEEDR</sequence>
<protein>
    <submittedName>
        <fullName evidence="6">TetR family transcriptional regulator</fullName>
    </submittedName>
</protein>
<dbReference type="PANTHER" id="PTHR30055:SF234">
    <property type="entry name" value="HTH-TYPE TRANSCRIPTIONAL REGULATOR BETI"/>
    <property type="match status" value="1"/>
</dbReference>
<keyword evidence="3" id="KW-0804">Transcription</keyword>
<dbReference type="Proteomes" id="UP000637578">
    <property type="component" value="Unassembled WGS sequence"/>
</dbReference>
<evidence type="ECO:0000313" key="6">
    <source>
        <dbReference type="EMBL" id="GGM84797.1"/>
    </source>
</evidence>
<accession>A0A8J3CLF1</accession>
<dbReference type="InterPro" id="IPR001647">
    <property type="entry name" value="HTH_TetR"/>
</dbReference>
<evidence type="ECO:0000313" key="7">
    <source>
        <dbReference type="Proteomes" id="UP000637578"/>
    </source>
</evidence>
<keyword evidence="2 4" id="KW-0238">DNA-binding</keyword>
<evidence type="ECO:0000256" key="1">
    <source>
        <dbReference type="ARBA" id="ARBA00023015"/>
    </source>
</evidence>
<feature type="DNA-binding region" description="H-T-H motif" evidence="4">
    <location>
        <begin position="28"/>
        <end position="47"/>
    </location>
</feature>
<dbReference type="SUPFAM" id="SSF46689">
    <property type="entry name" value="Homeodomain-like"/>
    <property type="match status" value="1"/>
</dbReference>
<dbReference type="SUPFAM" id="SSF48498">
    <property type="entry name" value="Tetracyclin repressor-like, C-terminal domain"/>
    <property type="match status" value="1"/>
</dbReference>
<dbReference type="PROSITE" id="PS50977">
    <property type="entry name" value="HTH_TETR_2"/>
    <property type="match status" value="1"/>
</dbReference>
<reference evidence="6" key="1">
    <citation type="journal article" date="2014" name="Int. J. Syst. Evol. Microbiol.">
        <title>Complete genome sequence of Corynebacterium casei LMG S-19264T (=DSM 44701T), isolated from a smear-ripened cheese.</title>
        <authorList>
            <consortium name="US DOE Joint Genome Institute (JGI-PGF)"/>
            <person name="Walter F."/>
            <person name="Albersmeier A."/>
            <person name="Kalinowski J."/>
            <person name="Ruckert C."/>
        </authorList>
    </citation>
    <scope>NUCLEOTIDE SEQUENCE</scope>
    <source>
        <strain evidence="6">CGMCC 4.5737</strain>
    </source>
</reference>
<dbReference type="AlphaFoldDB" id="A0A8J3CLF1"/>
<dbReference type="InterPro" id="IPR050109">
    <property type="entry name" value="HTH-type_TetR-like_transc_reg"/>
</dbReference>
<reference evidence="6" key="2">
    <citation type="submission" date="2020-09" db="EMBL/GenBank/DDBJ databases">
        <authorList>
            <person name="Sun Q."/>
            <person name="Zhou Y."/>
        </authorList>
    </citation>
    <scope>NUCLEOTIDE SEQUENCE</scope>
    <source>
        <strain evidence="6">CGMCC 4.5737</strain>
    </source>
</reference>
<keyword evidence="1" id="KW-0805">Transcription regulation</keyword>
<evidence type="ECO:0000259" key="5">
    <source>
        <dbReference type="PROSITE" id="PS50977"/>
    </source>
</evidence>
<dbReference type="EMBL" id="BMMK01000081">
    <property type="protein sequence ID" value="GGM84797.1"/>
    <property type="molecule type" value="Genomic_DNA"/>
</dbReference>
<dbReference type="RefSeq" id="WP_189062217.1">
    <property type="nucleotide sequence ID" value="NZ_BMMK01000081.1"/>
</dbReference>
<dbReference type="Gene3D" id="1.10.357.10">
    <property type="entry name" value="Tetracycline Repressor, domain 2"/>
    <property type="match status" value="1"/>
</dbReference>
<dbReference type="GO" id="GO:0000976">
    <property type="term" value="F:transcription cis-regulatory region binding"/>
    <property type="evidence" value="ECO:0007669"/>
    <property type="project" value="TreeGrafter"/>
</dbReference>